<dbReference type="PANTHER" id="PTHR13389:SF0">
    <property type="entry name" value="PUMILIO HOMOLOG 3"/>
    <property type="match status" value="1"/>
</dbReference>
<feature type="region of interest" description="Disordered" evidence="3">
    <location>
        <begin position="613"/>
        <end position="646"/>
    </location>
</feature>
<protein>
    <recommendedName>
        <fullName evidence="4">PUM-HD domain-containing protein</fullName>
    </recommendedName>
</protein>
<feature type="domain" description="PUM-HD" evidence="4">
    <location>
        <begin position="111"/>
        <end position="470"/>
    </location>
</feature>
<dbReference type="PANTHER" id="PTHR13389">
    <property type="entry name" value="PUMILIO HOMOLOG 3"/>
    <property type="match status" value="1"/>
</dbReference>
<dbReference type="Proteomes" id="UP000050791">
    <property type="component" value="Unassembled WGS sequence"/>
</dbReference>
<sequence length="803" mass="92366">MSVKSNVKREVNQVSKVKSSKRHAETQPDGIPKKTVRLDEKQEVTKPVEGGVSKVHKAKQVKHTLGRKIAAPKGKVSSTLLENDGQVSFLAKKERRLLRLKSKKHSEVVIKLLPIWEQFRRDNVSKEKRFEFIQEVLKISKKVIPDLCMAHDTSRILEDCVKYGTESQRWQIFGEVHTNLVILAKSRYAKFVILKLIKYGDKQYILEMFKAFKNRIQRLTQHKFASEVIDTLYNDYATASQRSEMIQEFYGNRHALRLGEHKLFTLEDTLKLHPDKSAVILDNLTKILINLVSKGLNKYSIVQHLLLEYLRNAVSFSKASSIPVNMKASMNTSQPSETIVPYIVDEPVDCKDEDAIPKSFHDNFTTLIENLIDGQIVPMLHTRDGVRAALRILWACSPQKRKILVKGLKTCVQNIAFNEHGHLFIIGLIDSVDDIVLLQKTIFREILDDLELFVMHPNARKVLLYMLSPRDRRHFCPQLINSILVPGDTSIYTKKLLGVRAMEMRQLQSMILPALLKLVNHKLVELFIGDSLSEVGLLTSKDLGRLVLLSEILEKSAPHNLNVDIVLPMYKRTNDDTRVQFGNWIISPKDLSFYKTSRRLALEKLVTHILVPEFNPTGNDDDDDDKEEKTHSKQHQQSQKRNHDDLRLSRHKLAVSLVEAYLAKQKNPKVKSFFTGRESLSDNEEQETNQHMSIDETFTMSQSSSKPFIERPEGAYLIRRLLKMEKTTEDFTFARLIIKRVPVENFQSWIKCNRTCYILVNLWELGDEDICDALKETLNPVVETLKISPLSGAKILYNHLNQQ</sequence>
<dbReference type="InterPro" id="IPR016024">
    <property type="entry name" value="ARM-type_fold"/>
</dbReference>
<dbReference type="Gene3D" id="1.25.10.10">
    <property type="entry name" value="Leucine-rich Repeat Variant"/>
    <property type="match status" value="2"/>
</dbReference>
<dbReference type="GO" id="GO:0005730">
    <property type="term" value="C:nucleolus"/>
    <property type="evidence" value="ECO:0007669"/>
    <property type="project" value="TreeGrafter"/>
</dbReference>
<evidence type="ECO:0000313" key="6">
    <source>
        <dbReference type="WBParaSite" id="SMTH1_101260.1"/>
    </source>
</evidence>
<dbReference type="AlphaFoldDB" id="A0AA85AS84"/>
<feature type="region of interest" description="Disordered" evidence="3">
    <location>
        <begin position="1"/>
        <end position="40"/>
    </location>
</feature>
<dbReference type="WBParaSite" id="SMTH1_101260.1">
    <property type="protein sequence ID" value="SMTH1_101260.1"/>
    <property type="gene ID" value="SMTH1_101260"/>
</dbReference>
<evidence type="ECO:0000256" key="3">
    <source>
        <dbReference type="SAM" id="MobiDB-lite"/>
    </source>
</evidence>
<dbReference type="SUPFAM" id="SSF48371">
    <property type="entry name" value="ARM repeat"/>
    <property type="match status" value="1"/>
</dbReference>
<dbReference type="Pfam" id="PF08144">
    <property type="entry name" value="CPL"/>
    <property type="match status" value="1"/>
</dbReference>
<dbReference type="InterPro" id="IPR033133">
    <property type="entry name" value="PUM-HD"/>
</dbReference>
<keyword evidence="2" id="KW-0694">RNA-binding</keyword>
<dbReference type="PROSITE" id="PS50303">
    <property type="entry name" value="PUM_HD"/>
    <property type="match status" value="1"/>
</dbReference>
<name>A0AA85AS84_9TREM</name>
<evidence type="ECO:0000259" key="4">
    <source>
        <dbReference type="PROSITE" id="PS50303"/>
    </source>
</evidence>
<accession>A0AA85AS84</accession>
<dbReference type="InterPro" id="IPR012959">
    <property type="entry name" value="CPL_dom"/>
</dbReference>
<dbReference type="GO" id="GO:0003729">
    <property type="term" value="F:mRNA binding"/>
    <property type="evidence" value="ECO:0007669"/>
    <property type="project" value="TreeGrafter"/>
</dbReference>
<reference evidence="6" key="1">
    <citation type="submission" date="2023-11" db="UniProtKB">
        <authorList>
            <consortium name="WormBaseParasite"/>
        </authorList>
    </citation>
    <scope>IDENTIFICATION</scope>
</reference>
<evidence type="ECO:0000313" key="5">
    <source>
        <dbReference type="Proteomes" id="UP000050791"/>
    </source>
</evidence>
<proteinExistence type="predicted"/>
<dbReference type="SMART" id="SM00025">
    <property type="entry name" value="Pumilio"/>
    <property type="match status" value="6"/>
</dbReference>
<evidence type="ECO:0000256" key="1">
    <source>
        <dbReference type="ARBA" id="ARBA00022737"/>
    </source>
</evidence>
<dbReference type="InterPro" id="IPR011989">
    <property type="entry name" value="ARM-like"/>
</dbReference>
<keyword evidence="1" id="KW-0677">Repeat</keyword>
<dbReference type="InterPro" id="IPR001313">
    <property type="entry name" value="Pumilio_RNA-bd_rpt"/>
</dbReference>
<evidence type="ECO:0000256" key="2">
    <source>
        <dbReference type="ARBA" id="ARBA00022884"/>
    </source>
</evidence>
<dbReference type="GO" id="GO:0006417">
    <property type="term" value="P:regulation of translation"/>
    <property type="evidence" value="ECO:0007669"/>
    <property type="project" value="TreeGrafter"/>
</dbReference>
<dbReference type="InterPro" id="IPR040059">
    <property type="entry name" value="PUM3"/>
</dbReference>
<organism evidence="5 6">
    <name type="scientific">Schistosoma mattheei</name>
    <dbReference type="NCBI Taxonomy" id="31246"/>
    <lineage>
        <taxon>Eukaryota</taxon>
        <taxon>Metazoa</taxon>
        <taxon>Spiralia</taxon>
        <taxon>Lophotrochozoa</taxon>
        <taxon>Platyhelminthes</taxon>
        <taxon>Trematoda</taxon>
        <taxon>Digenea</taxon>
        <taxon>Strigeidida</taxon>
        <taxon>Schistosomatoidea</taxon>
        <taxon>Schistosomatidae</taxon>
        <taxon>Schistosoma</taxon>
    </lineage>
</organism>